<organism evidence="2 3">
    <name type="scientific">Enterococcus avium</name>
    <name type="common">Streptococcus avium</name>
    <dbReference type="NCBI Taxonomy" id="33945"/>
    <lineage>
        <taxon>Bacteria</taxon>
        <taxon>Bacillati</taxon>
        <taxon>Bacillota</taxon>
        <taxon>Bacilli</taxon>
        <taxon>Lactobacillales</taxon>
        <taxon>Enterococcaceae</taxon>
        <taxon>Enterococcus</taxon>
    </lineage>
</organism>
<dbReference type="PANTHER" id="PTHR40396">
    <property type="entry name" value="ATPASE-LIKE PROTEIN"/>
    <property type="match status" value="1"/>
</dbReference>
<evidence type="ECO:0000313" key="3">
    <source>
        <dbReference type="Proteomes" id="UP001260773"/>
    </source>
</evidence>
<sequence>MFTELVLENYKSFNRISFDMKDTANRAKNLIAIYGENGSGKSSLIEAFGILRLSLQTLQYTNKMNELNALMDQENKKLFMEQYSFFDIVKYNNFASLDRVIKNTKTIGSDTNLCLEYSFLLNNANKGKYTLEFDHSNKLISEQLNYTINDRIGNIYTIEKSENDEIVVHLNKKIFLSSDVRKELTIRTQKLWGKHSFLAIFNSMIDDFNDVYIKDNVSFRLVEVLNFFSAISVETESYSAVSRASCLLPEFDSGKIELSEENKIEKTEKLLYKYFSSLYVDIKGVFYKKRIEENTIEYELYLRKNIYGKILDIPFSLESKGTKKLLEIFPFFLNVVEGGISFIDEIDNGIHDILMNHLLDNLAEDITGQLVFSTHDTLMLKELPKKNVSFITIDYDGNKKIKYLKDYEDKTISQNNSLQNQYLKGAFEGIPIPIDIDFEEMTQLIQEDDHE</sequence>
<feature type="domain" description="ATPase AAA-type core" evidence="1">
    <location>
        <begin position="31"/>
        <end position="378"/>
    </location>
</feature>
<dbReference type="InterPro" id="IPR003959">
    <property type="entry name" value="ATPase_AAA_core"/>
</dbReference>
<dbReference type="GO" id="GO:0016887">
    <property type="term" value="F:ATP hydrolysis activity"/>
    <property type="evidence" value="ECO:0007669"/>
    <property type="project" value="InterPro"/>
</dbReference>
<dbReference type="SUPFAM" id="SSF52540">
    <property type="entry name" value="P-loop containing nucleoside triphosphate hydrolases"/>
    <property type="match status" value="1"/>
</dbReference>
<reference evidence="2" key="1">
    <citation type="submission" date="2023-03" db="EMBL/GenBank/DDBJ databases">
        <authorList>
            <person name="Shen W."/>
            <person name="Cai J."/>
        </authorList>
    </citation>
    <scope>NUCLEOTIDE SEQUENCE</scope>
    <source>
        <strain evidence="2">P33-2</strain>
    </source>
</reference>
<accession>A0AAW8SDH1</accession>
<dbReference type="AlphaFoldDB" id="A0AAW8SDH1"/>
<dbReference type="Pfam" id="PF13304">
    <property type="entry name" value="AAA_21"/>
    <property type="match status" value="1"/>
</dbReference>
<name>A0AAW8SDH1_ENTAV</name>
<dbReference type="PANTHER" id="PTHR40396:SF1">
    <property type="entry name" value="ATPASE AAA-TYPE CORE DOMAIN-CONTAINING PROTEIN"/>
    <property type="match status" value="1"/>
</dbReference>
<proteinExistence type="predicted"/>
<protein>
    <submittedName>
        <fullName evidence="2">AAA family ATPase</fullName>
    </submittedName>
</protein>
<dbReference type="GO" id="GO:0005524">
    <property type="term" value="F:ATP binding"/>
    <property type="evidence" value="ECO:0007669"/>
    <property type="project" value="InterPro"/>
</dbReference>
<dbReference type="Proteomes" id="UP001260773">
    <property type="component" value="Unassembled WGS sequence"/>
</dbReference>
<evidence type="ECO:0000313" key="2">
    <source>
        <dbReference type="EMBL" id="MDT2404619.1"/>
    </source>
</evidence>
<dbReference type="RefSeq" id="WP_048719267.1">
    <property type="nucleotide sequence ID" value="NZ_JADPDV010000223.1"/>
</dbReference>
<evidence type="ECO:0000259" key="1">
    <source>
        <dbReference type="Pfam" id="PF13304"/>
    </source>
</evidence>
<dbReference type="Gene3D" id="3.40.50.300">
    <property type="entry name" value="P-loop containing nucleotide triphosphate hydrolases"/>
    <property type="match status" value="1"/>
</dbReference>
<dbReference type="InterPro" id="IPR027417">
    <property type="entry name" value="P-loop_NTPase"/>
</dbReference>
<gene>
    <name evidence="2" type="ORF">P7D43_19815</name>
</gene>
<dbReference type="EMBL" id="JARPWH010000120">
    <property type="protein sequence ID" value="MDT2404619.1"/>
    <property type="molecule type" value="Genomic_DNA"/>
</dbReference>
<comment type="caution">
    <text evidence="2">The sequence shown here is derived from an EMBL/GenBank/DDBJ whole genome shotgun (WGS) entry which is preliminary data.</text>
</comment>